<accession>A0A8T5V095</accession>
<protein>
    <submittedName>
        <fullName evidence="2">Uncharacterized protein</fullName>
    </submittedName>
</protein>
<comment type="caution">
    <text evidence="2">The sequence shown here is derived from an EMBL/GenBank/DDBJ whole genome shotgun (WGS) entry which is preliminary data.</text>
</comment>
<keyword evidence="1" id="KW-1133">Transmembrane helix</keyword>
<dbReference type="AlphaFoldDB" id="A0A8T5V095"/>
<feature type="transmembrane region" description="Helical" evidence="1">
    <location>
        <begin position="6"/>
        <end position="26"/>
    </location>
</feature>
<evidence type="ECO:0000313" key="2">
    <source>
        <dbReference type="EMBL" id="MBZ2166409.1"/>
    </source>
</evidence>
<keyword evidence="1" id="KW-0472">Membrane</keyword>
<keyword evidence="1" id="KW-0812">Transmembrane</keyword>
<evidence type="ECO:0000313" key="3">
    <source>
        <dbReference type="Proteomes" id="UP000825933"/>
    </source>
</evidence>
<evidence type="ECO:0000256" key="1">
    <source>
        <dbReference type="SAM" id="Phobius"/>
    </source>
</evidence>
<keyword evidence="3" id="KW-1185">Reference proteome</keyword>
<sequence length="93" mass="10818">MADIVVIVSIISSITSIILAIFAILFSMRVEKRLKKNYLRLKYIMDNNHERTKEVLANMDHEAEDIKTTIYKSQTELQEALKNIVDDFDISEK</sequence>
<gene>
    <name evidence="2" type="ORF">K8N75_10210</name>
</gene>
<reference evidence="3" key="1">
    <citation type="journal article" date="2022" name="Microbiol. Resour. Announc.">
        <title>Draft Genome Sequence of a Methanogenic Archaeon from West Spitsbergen Permafrost.</title>
        <authorList>
            <person name="Trubitsyn V."/>
            <person name="Rivkina E."/>
            <person name="Shcherbakova V."/>
        </authorList>
    </citation>
    <scope>NUCLEOTIDE SEQUENCE [LARGE SCALE GENOMIC DNA]</scope>
    <source>
        <strain evidence="3">VT</strain>
    </source>
</reference>
<dbReference type="EMBL" id="JAIOUQ010000013">
    <property type="protein sequence ID" value="MBZ2166409.1"/>
    <property type="molecule type" value="Genomic_DNA"/>
</dbReference>
<dbReference type="Proteomes" id="UP000825933">
    <property type="component" value="Unassembled WGS sequence"/>
</dbReference>
<organism evidence="2 3">
    <name type="scientific">Methanobacterium spitsbergense</name>
    <dbReference type="NCBI Taxonomy" id="2874285"/>
    <lineage>
        <taxon>Archaea</taxon>
        <taxon>Methanobacteriati</taxon>
        <taxon>Methanobacteriota</taxon>
        <taxon>Methanomada group</taxon>
        <taxon>Methanobacteria</taxon>
        <taxon>Methanobacteriales</taxon>
        <taxon>Methanobacteriaceae</taxon>
        <taxon>Methanobacterium</taxon>
    </lineage>
</organism>
<name>A0A8T5V095_9EURY</name>
<proteinExistence type="predicted"/>